<protein>
    <submittedName>
        <fullName evidence="2">DUF3634 family protein</fullName>
    </submittedName>
</protein>
<reference evidence="2 3" key="1">
    <citation type="submission" date="2018-09" db="EMBL/GenBank/DDBJ databases">
        <title>Phylogeny of the Shewanellaceae, and recommendation for two new genera, Pseudoshewanella and Parashewanella.</title>
        <authorList>
            <person name="Wang G."/>
        </authorList>
    </citation>
    <scope>NUCLEOTIDE SEQUENCE [LARGE SCALE GENOMIC DNA]</scope>
    <source>
        <strain evidence="2 3">C51</strain>
    </source>
</reference>
<name>A0A3L8Q1Z5_9GAMM</name>
<evidence type="ECO:0000313" key="2">
    <source>
        <dbReference type="EMBL" id="RLV61661.1"/>
    </source>
</evidence>
<keyword evidence="1" id="KW-1133">Transmembrane helix</keyword>
<accession>A0A3L8Q1Z5</accession>
<dbReference type="EMBL" id="QZEI01000001">
    <property type="protein sequence ID" value="RLV61661.1"/>
    <property type="molecule type" value="Genomic_DNA"/>
</dbReference>
<feature type="transmembrane region" description="Helical" evidence="1">
    <location>
        <begin position="6"/>
        <end position="22"/>
    </location>
</feature>
<proteinExistence type="predicted"/>
<evidence type="ECO:0000256" key="1">
    <source>
        <dbReference type="SAM" id="Phobius"/>
    </source>
</evidence>
<dbReference type="Proteomes" id="UP000281474">
    <property type="component" value="Unassembled WGS sequence"/>
</dbReference>
<comment type="caution">
    <text evidence="2">The sequence shown here is derived from an EMBL/GenBank/DDBJ whole genome shotgun (WGS) entry which is preliminary data.</text>
</comment>
<dbReference type="Pfam" id="PF12321">
    <property type="entry name" value="DUF3634"/>
    <property type="match status" value="1"/>
</dbReference>
<keyword evidence="1" id="KW-0812">Transmembrane</keyword>
<dbReference type="OrthoDB" id="6264785at2"/>
<keyword evidence="3" id="KW-1185">Reference proteome</keyword>
<dbReference type="AlphaFoldDB" id="A0A3L8Q1Z5"/>
<keyword evidence="1" id="KW-0472">Membrane</keyword>
<evidence type="ECO:0000313" key="3">
    <source>
        <dbReference type="Proteomes" id="UP000281474"/>
    </source>
</evidence>
<dbReference type="RefSeq" id="WP_121837060.1">
    <property type="nucleotide sequence ID" value="NZ_ML014753.1"/>
</dbReference>
<dbReference type="InterPro" id="IPR022090">
    <property type="entry name" value="DUF3634"/>
</dbReference>
<organism evidence="2 3">
    <name type="scientific">Parashewanella curva</name>
    <dbReference type="NCBI Taxonomy" id="2338552"/>
    <lineage>
        <taxon>Bacteria</taxon>
        <taxon>Pseudomonadati</taxon>
        <taxon>Pseudomonadota</taxon>
        <taxon>Gammaproteobacteria</taxon>
        <taxon>Alteromonadales</taxon>
        <taxon>Shewanellaceae</taxon>
        <taxon>Parashewanella</taxon>
    </lineage>
</organism>
<gene>
    <name evidence="2" type="ORF">D5018_00655</name>
</gene>
<sequence>MDNFLKVVFIAVPAVFLIYFLFSNRQGLTLFEMHFKQGKLDRHKGKIPPKFERGARDLAKKNKLTGLVRAEKRNGVRLHISATISDNHSQQLRNIFPFELYDEKTVDNSKLRG</sequence>